<evidence type="ECO:0000256" key="6">
    <source>
        <dbReference type="ARBA" id="ARBA00023136"/>
    </source>
</evidence>
<dbReference type="EMBL" id="JACCBU010000001">
    <property type="protein sequence ID" value="NYE73329.1"/>
    <property type="molecule type" value="Genomic_DNA"/>
</dbReference>
<feature type="transmembrane region" description="Helical" evidence="7">
    <location>
        <begin position="204"/>
        <end position="226"/>
    </location>
</feature>
<feature type="transmembrane region" description="Helical" evidence="7">
    <location>
        <begin position="91"/>
        <end position="115"/>
    </location>
</feature>
<organism evidence="9 10">
    <name type="scientific">Microlunatus parietis</name>
    <dbReference type="NCBI Taxonomy" id="682979"/>
    <lineage>
        <taxon>Bacteria</taxon>
        <taxon>Bacillati</taxon>
        <taxon>Actinomycetota</taxon>
        <taxon>Actinomycetes</taxon>
        <taxon>Propionibacteriales</taxon>
        <taxon>Propionibacteriaceae</taxon>
        <taxon>Microlunatus</taxon>
    </lineage>
</organism>
<accession>A0A7Y9IAK1</accession>
<evidence type="ECO:0000259" key="8">
    <source>
        <dbReference type="PROSITE" id="PS50928"/>
    </source>
</evidence>
<dbReference type="PANTHER" id="PTHR43744">
    <property type="entry name" value="ABC TRANSPORTER PERMEASE PROTEIN MG189-RELATED-RELATED"/>
    <property type="match status" value="1"/>
</dbReference>
<dbReference type="AlphaFoldDB" id="A0A7Y9IAK1"/>
<evidence type="ECO:0000256" key="5">
    <source>
        <dbReference type="ARBA" id="ARBA00022989"/>
    </source>
</evidence>
<comment type="caution">
    <text evidence="9">The sequence shown here is derived from an EMBL/GenBank/DDBJ whole genome shotgun (WGS) entry which is preliminary data.</text>
</comment>
<dbReference type="GO" id="GO:0055085">
    <property type="term" value="P:transmembrane transport"/>
    <property type="evidence" value="ECO:0007669"/>
    <property type="project" value="InterPro"/>
</dbReference>
<keyword evidence="5 7" id="KW-1133">Transmembrane helix</keyword>
<dbReference type="PANTHER" id="PTHR43744:SF3">
    <property type="entry name" value="LACTOSE TRANSPORT SYSTEM PERMEASE PROTEIN LACG"/>
    <property type="match status" value="1"/>
</dbReference>
<dbReference type="InterPro" id="IPR000515">
    <property type="entry name" value="MetI-like"/>
</dbReference>
<evidence type="ECO:0000313" key="9">
    <source>
        <dbReference type="EMBL" id="NYE73329.1"/>
    </source>
</evidence>
<keyword evidence="6 7" id="KW-0472">Membrane</keyword>
<gene>
    <name evidence="9" type="ORF">BKA15_004658</name>
</gene>
<feature type="transmembrane region" description="Helical" evidence="7">
    <location>
        <begin position="127"/>
        <end position="148"/>
    </location>
</feature>
<reference evidence="9 10" key="1">
    <citation type="submission" date="2020-07" db="EMBL/GenBank/DDBJ databases">
        <title>Sequencing the genomes of 1000 actinobacteria strains.</title>
        <authorList>
            <person name="Klenk H.-P."/>
        </authorList>
    </citation>
    <scope>NUCLEOTIDE SEQUENCE [LARGE SCALE GENOMIC DNA]</scope>
    <source>
        <strain evidence="9 10">DSM 22083</strain>
    </source>
</reference>
<evidence type="ECO:0000256" key="3">
    <source>
        <dbReference type="ARBA" id="ARBA00022475"/>
    </source>
</evidence>
<keyword evidence="4 7" id="KW-0812">Transmembrane</keyword>
<name>A0A7Y9IAK1_9ACTN</name>
<dbReference type="InterPro" id="IPR035906">
    <property type="entry name" value="MetI-like_sf"/>
</dbReference>
<keyword evidence="2 7" id="KW-0813">Transport</keyword>
<dbReference type="Pfam" id="PF00528">
    <property type="entry name" value="BPD_transp_1"/>
    <property type="match status" value="1"/>
</dbReference>
<evidence type="ECO:0000256" key="7">
    <source>
        <dbReference type="RuleBase" id="RU363032"/>
    </source>
</evidence>
<protein>
    <submittedName>
        <fullName evidence="9">Raffinose/stachyose/melibiose transport system permease protein</fullName>
    </submittedName>
</protein>
<dbReference type="Gene3D" id="1.10.3720.10">
    <property type="entry name" value="MetI-like"/>
    <property type="match status" value="1"/>
</dbReference>
<dbReference type="Proteomes" id="UP000569914">
    <property type="component" value="Unassembled WGS sequence"/>
</dbReference>
<keyword evidence="10" id="KW-1185">Reference proteome</keyword>
<dbReference type="CDD" id="cd06261">
    <property type="entry name" value="TM_PBP2"/>
    <property type="match status" value="1"/>
</dbReference>
<feature type="domain" description="ABC transmembrane type-1" evidence="8">
    <location>
        <begin position="92"/>
        <end position="284"/>
    </location>
</feature>
<sequence length="298" mass="32958">MTATVTTERPAETEPRKIKQKQFSRREKIWAVVMSAVLLLIGLAWIYPFIWNLSSSFKNTTEIFGSLNPFNPVLRIGNWTRAWTEADMGRFFFNSVFVTAGSIVISVTVAALMGYALGRYRFVGKKWVIAIFALAIFLPEGYTIIPIYDLIDALGLSGSLWGVTLAEAGGVGVVQVLLFAGYFSQLPRELEEAARVDGAGFLRIFASVYLPLAKPVTATAVILQFMQSWNSFLLPLVLTLTRPELQTLAVGVYALRNDYFADWGVMTAASTIAMLPIVIMFLVLQRFFVESIAGAIKG</sequence>
<keyword evidence="3" id="KW-1003">Cell membrane</keyword>
<comment type="similarity">
    <text evidence="7">Belongs to the binding-protein-dependent transport system permease family.</text>
</comment>
<evidence type="ECO:0000313" key="10">
    <source>
        <dbReference type="Proteomes" id="UP000569914"/>
    </source>
</evidence>
<dbReference type="GO" id="GO:0005886">
    <property type="term" value="C:plasma membrane"/>
    <property type="evidence" value="ECO:0007669"/>
    <property type="project" value="UniProtKB-SubCell"/>
</dbReference>
<evidence type="ECO:0000256" key="2">
    <source>
        <dbReference type="ARBA" id="ARBA00022448"/>
    </source>
</evidence>
<feature type="transmembrane region" description="Helical" evidence="7">
    <location>
        <begin position="263"/>
        <end position="284"/>
    </location>
</feature>
<comment type="subcellular location">
    <subcellularLocation>
        <location evidence="1 7">Cell membrane</location>
        <topology evidence="1 7">Multi-pass membrane protein</topology>
    </subcellularLocation>
</comment>
<proteinExistence type="inferred from homology"/>
<evidence type="ECO:0000256" key="1">
    <source>
        <dbReference type="ARBA" id="ARBA00004651"/>
    </source>
</evidence>
<feature type="transmembrane region" description="Helical" evidence="7">
    <location>
        <begin position="160"/>
        <end position="183"/>
    </location>
</feature>
<dbReference type="RefSeq" id="WP_246322407.1">
    <property type="nucleotide sequence ID" value="NZ_JACCBU010000001.1"/>
</dbReference>
<feature type="transmembrane region" description="Helical" evidence="7">
    <location>
        <begin position="29"/>
        <end position="50"/>
    </location>
</feature>
<evidence type="ECO:0000256" key="4">
    <source>
        <dbReference type="ARBA" id="ARBA00022692"/>
    </source>
</evidence>
<dbReference type="PROSITE" id="PS50928">
    <property type="entry name" value="ABC_TM1"/>
    <property type="match status" value="1"/>
</dbReference>
<dbReference type="SUPFAM" id="SSF161098">
    <property type="entry name" value="MetI-like"/>
    <property type="match status" value="1"/>
</dbReference>